<evidence type="ECO:0000256" key="1">
    <source>
        <dbReference type="SAM" id="MobiDB-lite"/>
    </source>
</evidence>
<organism evidence="2 3">
    <name type="scientific">Lachnellula subtilissima</name>
    <dbReference type="NCBI Taxonomy" id="602034"/>
    <lineage>
        <taxon>Eukaryota</taxon>
        <taxon>Fungi</taxon>
        <taxon>Dikarya</taxon>
        <taxon>Ascomycota</taxon>
        <taxon>Pezizomycotina</taxon>
        <taxon>Leotiomycetes</taxon>
        <taxon>Helotiales</taxon>
        <taxon>Lachnaceae</taxon>
        <taxon>Lachnellula</taxon>
    </lineage>
</organism>
<feature type="region of interest" description="Disordered" evidence="1">
    <location>
        <begin position="66"/>
        <end position="92"/>
    </location>
</feature>
<accession>A0A8H8RGU6</accession>
<gene>
    <name evidence="2" type="ORF">LSUB1_G007566</name>
</gene>
<dbReference type="EMBL" id="QGMJ01000554">
    <property type="protein sequence ID" value="TVY35164.1"/>
    <property type="molecule type" value="Genomic_DNA"/>
</dbReference>
<proteinExistence type="predicted"/>
<protein>
    <submittedName>
        <fullName evidence="2">Uncharacterized protein</fullName>
    </submittedName>
</protein>
<name>A0A8H8RGU6_9HELO</name>
<dbReference type="OrthoDB" id="5223508at2759"/>
<reference evidence="2 3" key="1">
    <citation type="submission" date="2018-05" db="EMBL/GenBank/DDBJ databases">
        <title>Genome sequencing and assembly of the regulated plant pathogen Lachnellula willkommii and related sister species for the development of diagnostic species identification markers.</title>
        <authorList>
            <person name="Giroux E."/>
            <person name="Bilodeau G."/>
        </authorList>
    </citation>
    <scope>NUCLEOTIDE SEQUENCE [LARGE SCALE GENOMIC DNA]</scope>
    <source>
        <strain evidence="2 3">CBS 197.66</strain>
    </source>
</reference>
<evidence type="ECO:0000313" key="3">
    <source>
        <dbReference type="Proteomes" id="UP000462212"/>
    </source>
</evidence>
<dbReference type="InterPro" id="IPR058940">
    <property type="entry name" value="mS26_fungi"/>
</dbReference>
<dbReference type="Proteomes" id="UP000462212">
    <property type="component" value="Unassembled WGS sequence"/>
</dbReference>
<comment type="caution">
    <text evidence="2">The sequence shown here is derived from an EMBL/GenBank/DDBJ whole genome shotgun (WGS) entry which is preliminary data.</text>
</comment>
<dbReference type="CDD" id="cd23703">
    <property type="entry name" value="mS26_PET12"/>
    <property type="match status" value="1"/>
</dbReference>
<dbReference type="Pfam" id="PF26163">
    <property type="entry name" value="mS26"/>
    <property type="match status" value="1"/>
</dbReference>
<dbReference type="AlphaFoldDB" id="A0A8H8RGU6"/>
<sequence>MPHLLSTGQLRSLPRFRCLNAASPRLFSTSTPLSAIGPENPKFIEIPTTLQPQVFPKLDIKGVLPPPRNLFPKRAGNKTSPKYFKRTTPLPKDRTLPANEYAAWKKSLATNRRSNLHDGLRSLRQRKKISDERIAWRSRISSEERARLVHAPQREDDRLTSPTITEAVRKLQMGPVPDPQREERVAAKAERVKDKEARREEARKNALHTLYMHARSFITTEEQLDKQIEAIFVPQPFKGAATDNIWDAVGPPPTVQALLSTVKHTEREAVRYHGGPGALTGQRMKKIAEELTGGKMD</sequence>
<evidence type="ECO:0000313" key="2">
    <source>
        <dbReference type="EMBL" id="TVY35164.1"/>
    </source>
</evidence>
<keyword evidence="3" id="KW-1185">Reference proteome</keyword>